<accession>A0A7J6MJU2</accession>
<feature type="domain" description="Serine/threonine specific protein phosphatases" evidence="2">
    <location>
        <begin position="53"/>
        <end position="314"/>
    </location>
</feature>
<feature type="compositionally biased region" description="Basic and acidic residues" evidence="1">
    <location>
        <begin position="397"/>
        <end position="416"/>
    </location>
</feature>
<feature type="region of interest" description="Disordered" evidence="1">
    <location>
        <begin position="923"/>
        <end position="949"/>
    </location>
</feature>
<dbReference type="InterPro" id="IPR029052">
    <property type="entry name" value="Metallo-depent_PP-like"/>
</dbReference>
<dbReference type="InterPro" id="IPR006186">
    <property type="entry name" value="Ser/Thr-sp_prot-phosphatase"/>
</dbReference>
<comment type="caution">
    <text evidence="3">The sequence shown here is derived from an EMBL/GenBank/DDBJ whole genome shotgun (WGS) entry which is preliminary data.</text>
</comment>
<feature type="region of interest" description="Disordered" evidence="1">
    <location>
        <begin position="1"/>
        <end position="29"/>
    </location>
</feature>
<feature type="region of interest" description="Disordered" evidence="1">
    <location>
        <begin position="1012"/>
        <end position="1037"/>
    </location>
</feature>
<dbReference type="Pfam" id="PF00149">
    <property type="entry name" value="Metallophos"/>
    <property type="match status" value="2"/>
</dbReference>
<dbReference type="Proteomes" id="UP000591131">
    <property type="component" value="Unassembled WGS sequence"/>
</dbReference>
<evidence type="ECO:0000313" key="3">
    <source>
        <dbReference type="EMBL" id="KAF4671868.1"/>
    </source>
</evidence>
<feature type="compositionally biased region" description="Basic and acidic residues" evidence="1">
    <location>
        <begin position="1012"/>
        <end position="1028"/>
    </location>
</feature>
<feature type="region of interest" description="Disordered" evidence="1">
    <location>
        <begin position="397"/>
        <end position="418"/>
    </location>
</feature>
<dbReference type="GO" id="GO:0097720">
    <property type="term" value="P:calcineurin-mediated signaling"/>
    <property type="evidence" value="ECO:0007669"/>
    <property type="project" value="InterPro"/>
</dbReference>
<dbReference type="PRINTS" id="PR00114">
    <property type="entry name" value="STPHPHTASE"/>
</dbReference>
<reference evidence="3 4" key="1">
    <citation type="submission" date="2020-04" db="EMBL/GenBank/DDBJ databases">
        <title>Perkinsus chesapeaki whole genome sequence.</title>
        <authorList>
            <person name="Bogema D.R."/>
        </authorList>
    </citation>
    <scope>NUCLEOTIDE SEQUENCE [LARGE SCALE GENOMIC DNA]</scope>
    <source>
        <strain evidence="3">ATCC PRA-425</strain>
    </source>
</reference>
<dbReference type="SUPFAM" id="SSF56300">
    <property type="entry name" value="Metallo-dependent phosphatases"/>
    <property type="match status" value="2"/>
</dbReference>
<gene>
    <name evidence="3" type="primary">PPP3CA</name>
    <name evidence="3" type="ORF">FOL47_001163</name>
</gene>
<protein>
    <submittedName>
        <fullName evidence="3">Serine/threonine-protein phosphatase 2B catalytic subunit alpha</fullName>
    </submittedName>
</protein>
<sequence>MEPLKDPLSDRPVASVSAPPGAPLSPKLLFPDGETSPPDWRCLKKHLFGEGRLYIESINRIVKWCSELCAAEPNMVKLKDPITVVGDIHGQYYDLMKLLDVGGDPSTTQYLFLGDYVDRGSFSVEVLLLLYKHNMSVYELFMGSFDNLPLAAVVNGKFLCVHGGLSPELSGLGDFNNINRFQEPPRQGIVCDILWSDPEKEQVEGASSKGHEVPFVHNDVRGCSYFFTFDGTSKFLGKNSLLSVIRAHEAQLEGYKMHKKIEATGFPSVITIFSAPNYCDVYNNKGAVLKFENNTLNILQFNFTKHPYHLPNFMDVFAWSMPFVAEKITEMLFHLLKPQAGSQDTEVSELELPDLPQADVKQLNLARSASLSEEQNASVSLAARLHQHMMAEAAKVVEEGREAESPVKESTKEKADRMRKKIQTVSRMMLMFKTLREENETIINLKGVCPGHRLAPGLLLSGRDALKNELQKFAEVKNLDLENERMPTQEQVWDFVKSGGLGGSSERGKDVICSLGTIFESRMEPLKDPLHDRPIRSVSPPPRAPLSPELLFPGGETSPPDWRCLKKHLFGEGRLYIESINRIVKWCSELCAAEPNMVKLKDPITVVGDIHGQYYDLMKLLDVGGDPSTTQYLFLGDYVDRGSFSVEVLLLLYKYNLTVYELFMESFDSLPLAAVVNGKFLCIHGGLSPDLNTLNDFNNINRFQEPPRQGLFCDILWSDPEEEKEGPVAFRSKEKSFVPNDVRGCSFFYTYEAATKFLGKNSLLSVIRAHEAQLEGYKMHRTNEATGFPSVITIFSAPNYCDVYNNKGAVLKFENNTLNILQFNFTKHPYHLPNFMDVFAWSMPFVAEKITEMLFYILNPQNESGDYARAPDVADAELPQLPQADLQQLKLARLASLSEEQNKSVSLAARLHQHMMAEGAKAIEKSSTNGRGREAEASGKAISKEKADRMRKKIQTVSRMMLMFKTLREENETIINLKGVCPGHRLAPGLLLSGRDALKNELQKFAEARSMDLENERMPTQKEVDSQPHFHRGMSSS</sequence>
<dbReference type="EMBL" id="JAAPAO010000126">
    <property type="protein sequence ID" value="KAF4671868.1"/>
    <property type="molecule type" value="Genomic_DNA"/>
</dbReference>
<dbReference type="AlphaFoldDB" id="A0A7J6MJU2"/>
<evidence type="ECO:0000256" key="1">
    <source>
        <dbReference type="SAM" id="MobiDB-lite"/>
    </source>
</evidence>
<feature type="domain" description="Serine/threonine specific protein phosphatases" evidence="2">
    <location>
        <begin position="575"/>
        <end position="836"/>
    </location>
</feature>
<dbReference type="InterPro" id="IPR043360">
    <property type="entry name" value="PP2B"/>
</dbReference>
<evidence type="ECO:0000259" key="2">
    <source>
        <dbReference type="SMART" id="SM00156"/>
    </source>
</evidence>
<keyword evidence="4" id="KW-1185">Reference proteome</keyword>
<dbReference type="PANTHER" id="PTHR45673">
    <property type="entry name" value="SERINE/THREONINE-PROTEIN PHOSPHATASE 2B CATALYTIC SUBUNIT 1-RELATED"/>
    <property type="match status" value="1"/>
</dbReference>
<dbReference type="SMART" id="SM00156">
    <property type="entry name" value="PP2Ac"/>
    <property type="match status" value="2"/>
</dbReference>
<dbReference type="Gene3D" id="3.60.21.10">
    <property type="match status" value="4"/>
</dbReference>
<dbReference type="OrthoDB" id="5593063at2759"/>
<name>A0A7J6MJU2_PERCH</name>
<feature type="compositionally biased region" description="Basic and acidic residues" evidence="1">
    <location>
        <begin position="931"/>
        <end position="948"/>
    </location>
</feature>
<dbReference type="InterPro" id="IPR004843">
    <property type="entry name" value="Calcineurin-like_PHP"/>
</dbReference>
<evidence type="ECO:0000313" key="4">
    <source>
        <dbReference type="Proteomes" id="UP000591131"/>
    </source>
</evidence>
<proteinExistence type="predicted"/>
<dbReference type="GO" id="GO:0033192">
    <property type="term" value="F:calmodulin-dependent protein phosphatase activity"/>
    <property type="evidence" value="ECO:0007669"/>
    <property type="project" value="InterPro"/>
</dbReference>
<organism evidence="3 4">
    <name type="scientific">Perkinsus chesapeaki</name>
    <name type="common">Clam parasite</name>
    <name type="synonym">Perkinsus andrewsi</name>
    <dbReference type="NCBI Taxonomy" id="330153"/>
    <lineage>
        <taxon>Eukaryota</taxon>
        <taxon>Sar</taxon>
        <taxon>Alveolata</taxon>
        <taxon>Perkinsozoa</taxon>
        <taxon>Perkinsea</taxon>
        <taxon>Perkinsida</taxon>
        <taxon>Perkinsidae</taxon>
        <taxon>Perkinsus</taxon>
    </lineage>
</organism>